<dbReference type="EMBL" id="CR555306">
    <property type="protein sequence ID" value="CAI09312.1"/>
    <property type="molecule type" value="Genomic_DNA"/>
</dbReference>
<evidence type="ECO:0000313" key="3">
    <source>
        <dbReference type="Proteomes" id="UP000006552"/>
    </source>
</evidence>
<dbReference type="KEGG" id="eba:ebA5600"/>
<keyword evidence="3" id="KW-1185">Reference proteome</keyword>
<protein>
    <submittedName>
        <fullName evidence="2">Uncharacterized protein</fullName>
    </submittedName>
</protein>
<evidence type="ECO:0000313" key="2">
    <source>
        <dbReference type="EMBL" id="CAI09312.1"/>
    </source>
</evidence>
<organism evidence="2 3">
    <name type="scientific">Aromatoleum aromaticum (strain DSM 19018 / LMG 30748 / EbN1)</name>
    <name type="common">Azoarcus sp. (strain EbN1)</name>
    <dbReference type="NCBI Taxonomy" id="76114"/>
    <lineage>
        <taxon>Bacteria</taxon>
        <taxon>Pseudomonadati</taxon>
        <taxon>Pseudomonadota</taxon>
        <taxon>Betaproteobacteria</taxon>
        <taxon>Rhodocyclales</taxon>
        <taxon>Rhodocyclaceae</taxon>
        <taxon>Aromatoleum</taxon>
    </lineage>
</organism>
<feature type="region of interest" description="Disordered" evidence="1">
    <location>
        <begin position="88"/>
        <end position="107"/>
    </location>
</feature>
<dbReference type="AlphaFoldDB" id="Q5P052"/>
<sequence>MNAAAVAKQHLRHRIQAFHAFEWVSAIIGFNVRRMVTIRLCSGEDRVERGRSVQLGSDYLDSPGVRAAMRGVATHPTRAGCQERAKTRARSGVSGHSLRGRDTGGIRLPRINPAIDEHLIDGSLQTEESPPHWRSRLSAMTDFAHPISRTWQSRFSSWSSGGPVPDA</sequence>
<accession>Q5P052</accession>
<name>Q5P052_AROAE</name>
<proteinExistence type="predicted"/>
<gene>
    <name evidence="2" type="ORF">ebA5600</name>
</gene>
<dbReference type="HOGENOM" id="CLU_1591214_0_0_4"/>
<dbReference type="Proteomes" id="UP000006552">
    <property type="component" value="Chromosome"/>
</dbReference>
<evidence type="ECO:0000256" key="1">
    <source>
        <dbReference type="SAM" id="MobiDB-lite"/>
    </source>
</evidence>
<reference evidence="2 3" key="1">
    <citation type="journal article" date="2005" name="Arch. Microbiol.">
        <title>The genome sequence of an anaerobic aromatic-degrading denitrifying bacterium, strain EbN1.</title>
        <authorList>
            <person name="Rabus R."/>
            <person name="Kube M."/>
            <person name="Heider J."/>
            <person name="Beck A."/>
            <person name="Heitmann K."/>
            <person name="Widdel F."/>
            <person name="Reinhardt R."/>
        </authorList>
    </citation>
    <scope>NUCLEOTIDE SEQUENCE [LARGE SCALE GENOMIC DNA]</scope>
    <source>
        <strain evidence="2 3">EbN1</strain>
    </source>
</reference>